<evidence type="ECO:0000256" key="1">
    <source>
        <dbReference type="SAM" id="MobiDB-lite"/>
    </source>
</evidence>
<organism evidence="2 3">
    <name type="scientific">Apiospora rasikravindrae</name>
    <dbReference type="NCBI Taxonomy" id="990691"/>
    <lineage>
        <taxon>Eukaryota</taxon>
        <taxon>Fungi</taxon>
        <taxon>Dikarya</taxon>
        <taxon>Ascomycota</taxon>
        <taxon>Pezizomycotina</taxon>
        <taxon>Sordariomycetes</taxon>
        <taxon>Xylariomycetidae</taxon>
        <taxon>Amphisphaeriales</taxon>
        <taxon>Apiosporaceae</taxon>
        <taxon>Apiospora</taxon>
    </lineage>
</organism>
<sequence length="565" mass="63656">MQRLSRPLPTCGPSSPSKSIWPRLRSQPPPLSLPLALSLSQTLHVNARTISNRARRPWPRKIRQIPMRNTYPVYDLSGLILDLDAEGNEQVRKYDPIPDGVPDRVRTVHNYEQVALAKRVQKFESEYHRDSERFSKASAKEYIPWHVSDLDIMSCALLGPSLKEGPQQHVQVESSRTDGTASTTFEEIAVSVHNVHRWNGIPRHAQEDTARGIPYLMQRQKKHIKAAADVNVGLLLRRLDKCGNLTELRRVVQILLARPGGCKLVKSYSRNIADRCQILELKASRNELKELLAFLNDVTIRLASEKLPTSPHIAGMGLRIAASYGAFSAMQMYFAAIGSWRSESAASYVNTALSRALLFLASQPRHEKDQPGVQETRALRVAAYTTLTGYSMHGHNFEMSYQKAIRTRPEEPLRHHRHFLHMLGELGAFRTIWHILQRSTRGDAPFIPEHYSDWFVAAILRALGNVRNGRITFALEALEHATGDYEADCKLDLQTVMSSSINTGKFPGLRENASPDDEPSVLHEGLGLEEDTQQLRLDILIALRLHSPSEAMSRLMEIIHKPASS</sequence>
<comment type="caution">
    <text evidence="2">The sequence shown here is derived from an EMBL/GenBank/DDBJ whole genome shotgun (WGS) entry which is preliminary data.</text>
</comment>
<evidence type="ECO:0000313" key="2">
    <source>
        <dbReference type="EMBL" id="KAK8056523.1"/>
    </source>
</evidence>
<proteinExistence type="predicted"/>
<accession>A0ABR1UF12</accession>
<dbReference type="Proteomes" id="UP001444661">
    <property type="component" value="Unassembled WGS sequence"/>
</dbReference>
<feature type="region of interest" description="Disordered" evidence="1">
    <location>
        <begin position="1"/>
        <end position="24"/>
    </location>
</feature>
<gene>
    <name evidence="2" type="ORF">PG993_001750</name>
</gene>
<name>A0ABR1UF12_9PEZI</name>
<evidence type="ECO:0000313" key="3">
    <source>
        <dbReference type="Proteomes" id="UP001444661"/>
    </source>
</evidence>
<dbReference type="EMBL" id="JAQQWK010000001">
    <property type="protein sequence ID" value="KAK8056523.1"/>
    <property type="molecule type" value="Genomic_DNA"/>
</dbReference>
<protein>
    <submittedName>
        <fullName evidence="2">Uncharacterized protein</fullName>
    </submittedName>
</protein>
<keyword evidence="3" id="KW-1185">Reference proteome</keyword>
<reference evidence="2 3" key="1">
    <citation type="submission" date="2023-01" db="EMBL/GenBank/DDBJ databases">
        <title>Analysis of 21 Apiospora genomes using comparative genomics revels a genus with tremendous synthesis potential of carbohydrate active enzymes and secondary metabolites.</title>
        <authorList>
            <person name="Sorensen T."/>
        </authorList>
    </citation>
    <scope>NUCLEOTIDE SEQUENCE [LARGE SCALE GENOMIC DNA]</scope>
    <source>
        <strain evidence="2 3">CBS 33761</strain>
    </source>
</reference>